<reference evidence="1 2" key="1">
    <citation type="journal article" date="2013" name="Genome Announc.">
        <title>Draft Genome Sequence of Rhodococcus ruber Strain BKS 20-38.</title>
        <authorList>
            <person name="Bala M."/>
            <person name="Kumar S."/>
            <person name="Raghava G.P."/>
            <person name="Mayilraj S."/>
        </authorList>
    </citation>
    <scope>NUCLEOTIDE SEQUENCE [LARGE SCALE GENOMIC DNA]</scope>
    <source>
        <strain evidence="1 2">BKS 20-38</strain>
    </source>
</reference>
<organism evidence="1 2">
    <name type="scientific">Rhodococcus ruber BKS 20-38</name>
    <dbReference type="NCBI Taxonomy" id="1278076"/>
    <lineage>
        <taxon>Bacteria</taxon>
        <taxon>Bacillati</taxon>
        <taxon>Actinomycetota</taxon>
        <taxon>Actinomycetes</taxon>
        <taxon>Mycobacteriales</taxon>
        <taxon>Nocardiaceae</taxon>
        <taxon>Rhodococcus</taxon>
    </lineage>
</organism>
<dbReference type="EMBL" id="AOEX01000016">
    <property type="protein sequence ID" value="EME66852.1"/>
    <property type="molecule type" value="Genomic_DNA"/>
</dbReference>
<evidence type="ECO:0008006" key="3">
    <source>
        <dbReference type="Google" id="ProtNLM"/>
    </source>
</evidence>
<dbReference type="NCBIfam" id="TIGR04267">
    <property type="entry name" value="mod_HExxH"/>
    <property type="match status" value="1"/>
</dbReference>
<dbReference type="RefSeq" id="WP_003934666.1">
    <property type="nucleotide sequence ID" value="NZ_AOEX01000016.1"/>
</dbReference>
<evidence type="ECO:0000313" key="1">
    <source>
        <dbReference type="EMBL" id="EME66852.1"/>
    </source>
</evidence>
<evidence type="ECO:0000313" key="2">
    <source>
        <dbReference type="Proteomes" id="UP000011731"/>
    </source>
</evidence>
<keyword evidence="2" id="KW-1185">Reference proteome</keyword>
<protein>
    <recommendedName>
        <fullName evidence="3">HEXXH motif domain-containing protein</fullName>
    </recommendedName>
</protein>
<dbReference type="Proteomes" id="UP000011731">
    <property type="component" value="Unassembled WGS sequence"/>
</dbReference>
<gene>
    <name evidence="1" type="ORF">G352_02909</name>
</gene>
<proteinExistence type="predicted"/>
<comment type="caution">
    <text evidence="1">The sequence shown here is derived from an EMBL/GenBank/DDBJ whole genome shotgun (WGS) entry which is preliminary data.</text>
</comment>
<name>M2ZHQ5_9NOCA</name>
<dbReference type="InterPro" id="IPR026337">
    <property type="entry name" value="AKG_HExxH"/>
</dbReference>
<dbReference type="PATRIC" id="fig|1278076.4.peg.603"/>
<dbReference type="AlphaFoldDB" id="M2ZHQ5"/>
<accession>M2ZHQ5</accession>
<sequence length="379" mass="41135">MSEVEWARQFSLPAADMDPAILDVVAGTYGAAVAAALLEHCHAEIAAATSGVVEMIDAWSRQPPSFRTSWHEAFGQAELAIAGESDPVAAAVAIALRLTELGYDGHWHARIPHTHLRVAGMPLGIVERIEASPTAIVADGVQFRFQDGGWTAADRRPRLESVGWDSRIWLLDAATAPQFDAVTPLAVVTPQATEDFRHALDLAERLGYRPWIETVLRALVVAEKEDTTRMASGSTVALSGVVAISHPASLFDILETLVHECAHQYFHLLSRYGAFDDGSDTAHYWSPAARAMRPVHRILVAYHAMANVVVLFDAMREAAVADDGYVDRNIGTVLRKVRELDAPLRGNPALTALGRALYEPLAERVQHLQTGHPSAGRSA</sequence>